<accession>A0A1J4NLA6</accession>
<protein>
    <submittedName>
        <fullName evidence="2">Uncharacterized protein</fullName>
    </submittedName>
</protein>
<evidence type="ECO:0000256" key="1">
    <source>
        <dbReference type="SAM" id="SignalP"/>
    </source>
</evidence>
<gene>
    <name evidence="2" type="ORF">WN71_035320</name>
</gene>
<name>A0A1J4NLA6_9ACTN</name>
<proteinExistence type="predicted"/>
<dbReference type="OrthoDB" id="4189359at2"/>
<keyword evidence="1" id="KW-0732">Signal</keyword>
<organism evidence="2 3">
    <name type="scientific">Streptomyces mangrovisoli</name>
    <dbReference type="NCBI Taxonomy" id="1428628"/>
    <lineage>
        <taxon>Bacteria</taxon>
        <taxon>Bacillati</taxon>
        <taxon>Actinomycetota</taxon>
        <taxon>Actinomycetes</taxon>
        <taxon>Kitasatosporales</taxon>
        <taxon>Streptomycetaceae</taxon>
        <taxon>Streptomyces</taxon>
    </lineage>
</organism>
<reference evidence="2" key="1">
    <citation type="submission" date="2016-10" db="EMBL/GenBank/DDBJ databases">
        <title>Genome sequence of Streptomyces mangrovisoli MUSC 149.</title>
        <authorList>
            <person name="Lee L.-H."/>
            <person name="Ser H.-L."/>
        </authorList>
    </citation>
    <scope>NUCLEOTIDE SEQUENCE [LARGE SCALE GENOMIC DNA]</scope>
    <source>
        <strain evidence="2">MUSC 149</strain>
    </source>
</reference>
<sequence length="204" mass="20998">MNAIARSCTATTLTAFLIVGAGGSGSAFAEDAPTAVNADQDGSPIPQAPDDADVDGPAVGVGPVHPDGCPPDPTVSFTKVKSTFVGDKSKTVYGQSGITLKVEVAKGHTWTGTFTYAAKIEESIIVASAEETISGSISYAKTTTVTLGGTWKVPASQRDGWLALGSKGYSFNWERGSYNGGCKWIVSNHGTAKLPALSPYIAHS</sequence>
<feature type="chain" id="PRO_5009630980" evidence="1">
    <location>
        <begin position="30"/>
        <end position="204"/>
    </location>
</feature>
<dbReference type="AlphaFoldDB" id="A0A1J4NLA6"/>
<dbReference type="Proteomes" id="UP000034196">
    <property type="component" value="Unassembled WGS sequence"/>
</dbReference>
<dbReference type="RefSeq" id="WP_046592117.1">
    <property type="nucleotide sequence ID" value="NZ_LAVA02000112.1"/>
</dbReference>
<comment type="caution">
    <text evidence="2">The sequence shown here is derived from an EMBL/GenBank/DDBJ whole genome shotgun (WGS) entry which is preliminary data.</text>
</comment>
<evidence type="ECO:0000313" key="3">
    <source>
        <dbReference type="Proteomes" id="UP000034196"/>
    </source>
</evidence>
<feature type="signal peptide" evidence="1">
    <location>
        <begin position="1"/>
        <end position="29"/>
    </location>
</feature>
<keyword evidence="3" id="KW-1185">Reference proteome</keyword>
<evidence type="ECO:0000313" key="2">
    <source>
        <dbReference type="EMBL" id="OIJ63185.1"/>
    </source>
</evidence>
<dbReference type="EMBL" id="LAVA02000112">
    <property type="protein sequence ID" value="OIJ63185.1"/>
    <property type="molecule type" value="Genomic_DNA"/>
</dbReference>